<accession>A0A8X6F595</accession>
<keyword evidence="2" id="KW-1185">Reference proteome</keyword>
<feature type="non-terminal residue" evidence="1">
    <location>
        <position position="1"/>
    </location>
</feature>
<gene>
    <name evidence="1" type="ORF">TNCT_444641</name>
</gene>
<dbReference type="EMBL" id="BMAO01000925">
    <property type="protein sequence ID" value="GFQ70061.1"/>
    <property type="molecule type" value="Genomic_DNA"/>
</dbReference>
<protein>
    <submittedName>
        <fullName evidence="1">Uncharacterized protein</fullName>
    </submittedName>
</protein>
<proteinExistence type="predicted"/>
<reference evidence="1" key="1">
    <citation type="submission" date="2020-07" db="EMBL/GenBank/DDBJ databases">
        <title>Multicomponent nature underlies the extraordinary mechanical properties of spider dragline silk.</title>
        <authorList>
            <person name="Kono N."/>
            <person name="Nakamura H."/>
            <person name="Mori M."/>
            <person name="Yoshida Y."/>
            <person name="Ohtoshi R."/>
            <person name="Malay A.D."/>
            <person name="Moran D.A.P."/>
            <person name="Tomita M."/>
            <person name="Numata K."/>
            <person name="Arakawa K."/>
        </authorList>
    </citation>
    <scope>NUCLEOTIDE SEQUENCE</scope>
</reference>
<name>A0A8X6F595_TRICU</name>
<evidence type="ECO:0000313" key="2">
    <source>
        <dbReference type="Proteomes" id="UP000887116"/>
    </source>
</evidence>
<evidence type="ECO:0000313" key="1">
    <source>
        <dbReference type="EMBL" id="GFQ70061.1"/>
    </source>
</evidence>
<sequence>IKLWKEPFYTAGYITTIKRKLYS</sequence>
<dbReference type="AlphaFoldDB" id="A0A8X6F595"/>
<organism evidence="1 2">
    <name type="scientific">Trichonephila clavata</name>
    <name type="common">Joro spider</name>
    <name type="synonym">Nephila clavata</name>
    <dbReference type="NCBI Taxonomy" id="2740835"/>
    <lineage>
        <taxon>Eukaryota</taxon>
        <taxon>Metazoa</taxon>
        <taxon>Ecdysozoa</taxon>
        <taxon>Arthropoda</taxon>
        <taxon>Chelicerata</taxon>
        <taxon>Arachnida</taxon>
        <taxon>Araneae</taxon>
        <taxon>Araneomorphae</taxon>
        <taxon>Entelegynae</taxon>
        <taxon>Araneoidea</taxon>
        <taxon>Nephilidae</taxon>
        <taxon>Trichonephila</taxon>
    </lineage>
</organism>
<dbReference type="Proteomes" id="UP000887116">
    <property type="component" value="Unassembled WGS sequence"/>
</dbReference>
<comment type="caution">
    <text evidence="1">The sequence shown here is derived from an EMBL/GenBank/DDBJ whole genome shotgun (WGS) entry which is preliminary data.</text>
</comment>